<dbReference type="PANTHER" id="PTHR43731:SF14">
    <property type="entry name" value="PRESENILIN-ASSOCIATED RHOMBOID-LIKE PROTEIN, MITOCHONDRIAL"/>
    <property type="match status" value="1"/>
</dbReference>
<organism evidence="9 10">
    <name type="scientific">Streptacidiphilus jiangxiensis</name>
    <dbReference type="NCBI Taxonomy" id="235985"/>
    <lineage>
        <taxon>Bacteria</taxon>
        <taxon>Bacillati</taxon>
        <taxon>Actinomycetota</taxon>
        <taxon>Actinomycetes</taxon>
        <taxon>Kitasatosporales</taxon>
        <taxon>Streptomycetaceae</taxon>
        <taxon>Streptacidiphilus</taxon>
    </lineage>
</organism>
<keyword evidence="5 7" id="KW-1133">Transmembrane helix</keyword>
<gene>
    <name evidence="9" type="ORF">SAMN05414137_12449</name>
</gene>
<dbReference type="Gene3D" id="1.20.1540.10">
    <property type="entry name" value="Rhomboid-like"/>
    <property type="match status" value="1"/>
</dbReference>
<sequence>MVRTHEIELYASAAVVFGAGKPLLTALSGTRREQRSPVQIMSAIWGRKPWVTAVVLVTMLVMIALQYTVPGLSDHLTRQPGALQDGQGWRVITALFIQSSGLVQIVVNVPALAVAGPIAERVFGRVRWLLIYFGSGVVANIASEEGWSPHGGGNSVAICGLVGALAATCLLRADRIGPAPVHAPQRIRLLALAVPAAGVFLCAIRNNHGAGLLTGCALGLVIAAAWPGSLRLDAAPAVAERNLTPEVLATR</sequence>
<evidence type="ECO:0000256" key="7">
    <source>
        <dbReference type="SAM" id="Phobius"/>
    </source>
</evidence>
<evidence type="ECO:0000256" key="6">
    <source>
        <dbReference type="ARBA" id="ARBA00023136"/>
    </source>
</evidence>
<comment type="subcellular location">
    <subcellularLocation>
        <location evidence="1">Membrane</location>
        <topology evidence="1">Multi-pass membrane protein</topology>
    </subcellularLocation>
</comment>
<name>A0A1H7XL59_STRJI</name>
<dbReference type="RefSeq" id="WP_052438838.1">
    <property type="nucleotide sequence ID" value="NZ_BBPN01000017.1"/>
</dbReference>
<keyword evidence="3 7" id="KW-0812">Transmembrane</keyword>
<dbReference type="Proteomes" id="UP000183015">
    <property type="component" value="Unassembled WGS sequence"/>
</dbReference>
<feature type="transmembrane region" description="Helical" evidence="7">
    <location>
        <begin position="89"/>
        <end position="114"/>
    </location>
</feature>
<evidence type="ECO:0000259" key="8">
    <source>
        <dbReference type="Pfam" id="PF01694"/>
    </source>
</evidence>
<dbReference type="eggNOG" id="COG0705">
    <property type="taxonomic scope" value="Bacteria"/>
</dbReference>
<feature type="transmembrane region" description="Helical" evidence="7">
    <location>
        <begin position="50"/>
        <end position="69"/>
    </location>
</feature>
<feature type="domain" description="Peptidase S54 rhomboid" evidence="8">
    <location>
        <begin position="86"/>
        <end position="222"/>
    </location>
</feature>
<accession>A0A1H7XL59</accession>
<evidence type="ECO:0000256" key="1">
    <source>
        <dbReference type="ARBA" id="ARBA00004141"/>
    </source>
</evidence>
<keyword evidence="10" id="KW-1185">Reference proteome</keyword>
<dbReference type="OrthoDB" id="3390953at2"/>
<keyword evidence="6 7" id="KW-0472">Membrane</keyword>
<dbReference type="GO" id="GO:0004252">
    <property type="term" value="F:serine-type endopeptidase activity"/>
    <property type="evidence" value="ECO:0007669"/>
    <property type="project" value="InterPro"/>
</dbReference>
<dbReference type="InterPro" id="IPR035952">
    <property type="entry name" value="Rhomboid-like_sf"/>
</dbReference>
<evidence type="ECO:0000313" key="9">
    <source>
        <dbReference type="EMBL" id="SEM33719.1"/>
    </source>
</evidence>
<evidence type="ECO:0000256" key="4">
    <source>
        <dbReference type="ARBA" id="ARBA00022801"/>
    </source>
</evidence>
<dbReference type="InterPro" id="IPR050925">
    <property type="entry name" value="Rhomboid_protease_S54"/>
</dbReference>
<comment type="similarity">
    <text evidence="2">Belongs to the peptidase S54 family.</text>
</comment>
<dbReference type="GO" id="GO:0006508">
    <property type="term" value="P:proteolysis"/>
    <property type="evidence" value="ECO:0007669"/>
    <property type="project" value="UniProtKB-KW"/>
</dbReference>
<reference evidence="10" key="1">
    <citation type="submission" date="2016-10" db="EMBL/GenBank/DDBJ databases">
        <authorList>
            <person name="Varghese N."/>
        </authorList>
    </citation>
    <scope>NUCLEOTIDE SEQUENCE [LARGE SCALE GENOMIC DNA]</scope>
    <source>
        <strain evidence="10">DSM 45096 / BCRC 16803 / CGMCC 4.1857 / CIP 109030 / JCM 12277 / KCTC 19219 / NBRC 100920 / 33214</strain>
    </source>
</reference>
<evidence type="ECO:0000256" key="5">
    <source>
        <dbReference type="ARBA" id="ARBA00022989"/>
    </source>
</evidence>
<keyword evidence="4" id="KW-0378">Hydrolase</keyword>
<feature type="transmembrane region" description="Helical" evidence="7">
    <location>
        <begin position="210"/>
        <end position="226"/>
    </location>
</feature>
<evidence type="ECO:0000313" key="10">
    <source>
        <dbReference type="Proteomes" id="UP000183015"/>
    </source>
</evidence>
<dbReference type="EMBL" id="FOAZ01000024">
    <property type="protein sequence ID" value="SEM33719.1"/>
    <property type="molecule type" value="Genomic_DNA"/>
</dbReference>
<dbReference type="InterPro" id="IPR022764">
    <property type="entry name" value="Peptidase_S54_rhomboid_dom"/>
</dbReference>
<protein>
    <submittedName>
        <fullName evidence="9">Rhomboid protease GluP</fullName>
    </submittedName>
</protein>
<evidence type="ECO:0000256" key="3">
    <source>
        <dbReference type="ARBA" id="ARBA00022692"/>
    </source>
</evidence>
<feature type="transmembrane region" description="Helical" evidence="7">
    <location>
        <begin position="12"/>
        <end position="29"/>
    </location>
</feature>
<dbReference type="SUPFAM" id="SSF144091">
    <property type="entry name" value="Rhomboid-like"/>
    <property type="match status" value="1"/>
</dbReference>
<keyword evidence="9" id="KW-0645">Protease</keyword>
<dbReference type="GO" id="GO:0016020">
    <property type="term" value="C:membrane"/>
    <property type="evidence" value="ECO:0007669"/>
    <property type="project" value="UniProtKB-SubCell"/>
</dbReference>
<dbReference type="Pfam" id="PF01694">
    <property type="entry name" value="Rhomboid"/>
    <property type="match status" value="1"/>
</dbReference>
<dbReference type="AlphaFoldDB" id="A0A1H7XL59"/>
<feature type="transmembrane region" description="Helical" evidence="7">
    <location>
        <begin position="126"/>
        <end position="143"/>
    </location>
</feature>
<feature type="transmembrane region" description="Helical" evidence="7">
    <location>
        <begin position="185"/>
        <end position="204"/>
    </location>
</feature>
<evidence type="ECO:0000256" key="2">
    <source>
        <dbReference type="ARBA" id="ARBA00009045"/>
    </source>
</evidence>
<dbReference type="STRING" id="235985.SAMN05414137_12449"/>
<dbReference type="PANTHER" id="PTHR43731">
    <property type="entry name" value="RHOMBOID PROTEASE"/>
    <property type="match status" value="1"/>
</dbReference>
<proteinExistence type="inferred from homology"/>